<dbReference type="EMBL" id="CP051141">
    <property type="protein sequence ID" value="QIW98963.1"/>
    <property type="molecule type" value="Genomic_DNA"/>
</dbReference>
<evidence type="ECO:0000256" key="1">
    <source>
        <dbReference type="ARBA" id="ARBA00008987"/>
    </source>
</evidence>
<feature type="compositionally biased region" description="Low complexity" evidence="3">
    <location>
        <begin position="475"/>
        <end position="484"/>
    </location>
</feature>
<keyword evidence="6" id="KW-1185">Reference proteome</keyword>
<dbReference type="Gene3D" id="3.40.30.10">
    <property type="entry name" value="Glutaredoxin"/>
    <property type="match status" value="1"/>
</dbReference>
<dbReference type="PROSITE" id="PS51352">
    <property type="entry name" value="THIOREDOXIN_2"/>
    <property type="match status" value="1"/>
</dbReference>
<feature type="region of interest" description="Disordered" evidence="3">
    <location>
        <begin position="465"/>
        <end position="572"/>
    </location>
</feature>
<evidence type="ECO:0000313" key="5">
    <source>
        <dbReference type="EMBL" id="QIW98963.1"/>
    </source>
</evidence>
<feature type="compositionally biased region" description="Low complexity" evidence="3">
    <location>
        <begin position="210"/>
        <end position="219"/>
    </location>
</feature>
<comment type="similarity">
    <text evidence="1">Belongs to the thioredoxin family.</text>
</comment>
<feature type="domain" description="Thioredoxin" evidence="4">
    <location>
        <begin position="812"/>
        <end position="925"/>
    </location>
</feature>
<dbReference type="SUPFAM" id="SSF52833">
    <property type="entry name" value="Thioredoxin-like"/>
    <property type="match status" value="1"/>
</dbReference>
<dbReference type="OrthoDB" id="10263751at2759"/>
<sequence length="925" mass="101216">MRLWPFTLRRQKTMNDTAAEPLTEKSGNLQGTAAPVTRPSVASETKNKRRSRQAEKAEMIEDKDATRQRGKENIEGGYRRRESVDEITALPVKWKLEHSPHLRPVDSDRAQIPYNFLNEAYSQTSVGPTEGSSSRPGTLRSKRSTVDGTSLRRKSTKKRPDERLREEEIRAMSAAVPLPKRPGDGPPRRDSYKRRTFTSNEAASAGDTLPASAPSSAAAEQPGWEIQHFWSNPRPAVRLSYVPAYPSKGTVDTSIPLSREMEEKARDKTPMRKEGRRHKTIGAEADALDSNDIRAVLERDAKRREKKERERQERLDRKLRAVDKSRRNSGKSRKPAEADKALEAGFSAAPQRPVADRAPTSVHPALRDEPHLAADVGLGIIDQAQPGAERDNPFVTPVTTPVAEDKQLEKPAETLETPLETPFDDPPVIHTAREVRMATAITPPLSPVEGRRPSLMALDALPPQVASTSVPAPQRTATTTTARTGSQSKERRAGAWASFFTRANTQREAKVPETSFANTSRESMSRPPVPLHLTTTQDSAFRRSSTGTPTRTLSKFREDLPDAPTSARDSRIQSPELPANAAAIAAAAAAQHALNTQEDTQGGAAATEIANARSDTPVSPIRHGTLSASMASVDSEGSWLASGGSIKRASVQSGLSRSLGSFRRTPDFNASFEDLGVASDRDAEYFQDAQRTARARASASLVGASLAENEIPGTPPLTVHESLRKKPTLVHRQPAARSREGLLSDFSAGEIALSDSPDEDELQSAAWLPVFTCSCHRRDASSPAQHLYKPQNLSSTLFRPKQSLYQPILTPRFYANMSADLGVHNLKGKSEFDEKVTGSDKLVILDCYATWCGPCKVIAPKIVEFSHKYTDAKFYKLDVDESPDVAQELGVRAMPTFFIFKNGEKIAEVVGANPVAVEKAITANL</sequence>
<dbReference type="FunFam" id="3.40.30.10:FF:000245">
    <property type="entry name" value="Thioredoxin"/>
    <property type="match status" value="1"/>
</dbReference>
<feature type="compositionally biased region" description="Polar residues" evidence="3">
    <location>
        <begin position="123"/>
        <end position="136"/>
    </location>
</feature>
<name>A0A6H0XW64_9PEZI</name>
<dbReference type="InterPro" id="IPR013766">
    <property type="entry name" value="Thioredoxin_domain"/>
</dbReference>
<dbReference type="PRINTS" id="PR00421">
    <property type="entry name" value="THIOREDOXIN"/>
</dbReference>
<evidence type="ECO:0000259" key="4">
    <source>
        <dbReference type="PROSITE" id="PS51352"/>
    </source>
</evidence>
<feature type="region of interest" description="Disordered" evidence="3">
    <location>
        <begin position="300"/>
        <end position="338"/>
    </location>
</feature>
<evidence type="ECO:0000256" key="3">
    <source>
        <dbReference type="SAM" id="MobiDB-lite"/>
    </source>
</evidence>
<feature type="region of interest" description="Disordered" evidence="3">
    <location>
        <begin position="123"/>
        <end position="220"/>
    </location>
</feature>
<accession>A0A6H0XW64</accession>
<keyword evidence="2" id="KW-1015">Disulfide bond</keyword>
<feature type="compositionally biased region" description="Basic and acidic residues" evidence="3">
    <location>
        <begin position="300"/>
        <end position="326"/>
    </location>
</feature>
<dbReference type="AlphaFoldDB" id="A0A6H0XW64"/>
<dbReference type="CDD" id="cd02947">
    <property type="entry name" value="TRX_family"/>
    <property type="match status" value="1"/>
</dbReference>
<proteinExistence type="inferred from homology"/>
<dbReference type="InterPro" id="IPR017937">
    <property type="entry name" value="Thioredoxin_CS"/>
</dbReference>
<evidence type="ECO:0000313" key="6">
    <source>
        <dbReference type="Proteomes" id="UP000503462"/>
    </source>
</evidence>
<gene>
    <name evidence="5" type="ORF">AMS68_004481</name>
</gene>
<dbReference type="InterPro" id="IPR036249">
    <property type="entry name" value="Thioredoxin-like_sf"/>
</dbReference>
<feature type="compositionally biased region" description="Basic and acidic residues" evidence="3">
    <location>
        <begin position="260"/>
        <end position="273"/>
    </location>
</feature>
<feature type="region of interest" description="Disordered" evidence="3">
    <location>
        <begin position="260"/>
        <end position="287"/>
    </location>
</feature>
<dbReference type="Proteomes" id="UP000503462">
    <property type="component" value="Chromosome 3"/>
</dbReference>
<evidence type="ECO:0000256" key="2">
    <source>
        <dbReference type="ARBA" id="ARBA00023157"/>
    </source>
</evidence>
<organism evidence="5 6">
    <name type="scientific">Peltaster fructicola</name>
    <dbReference type="NCBI Taxonomy" id="286661"/>
    <lineage>
        <taxon>Eukaryota</taxon>
        <taxon>Fungi</taxon>
        <taxon>Dikarya</taxon>
        <taxon>Ascomycota</taxon>
        <taxon>Pezizomycotina</taxon>
        <taxon>Dothideomycetes</taxon>
        <taxon>Dothideomycetes incertae sedis</taxon>
        <taxon>Peltaster</taxon>
    </lineage>
</organism>
<dbReference type="PANTHER" id="PTHR46115">
    <property type="entry name" value="THIOREDOXIN-LIKE PROTEIN 1"/>
    <property type="match status" value="1"/>
</dbReference>
<feature type="region of interest" description="Disordered" evidence="3">
    <location>
        <begin position="1"/>
        <end position="81"/>
    </location>
</feature>
<feature type="compositionally biased region" description="Basic and acidic residues" evidence="3">
    <location>
        <begin position="158"/>
        <end position="170"/>
    </location>
</feature>
<dbReference type="PROSITE" id="PS00194">
    <property type="entry name" value="THIOREDOXIN_1"/>
    <property type="match status" value="1"/>
</dbReference>
<feature type="compositionally biased region" description="Basic and acidic residues" evidence="3">
    <location>
        <begin position="52"/>
        <end position="81"/>
    </location>
</feature>
<dbReference type="Pfam" id="PF00085">
    <property type="entry name" value="Thioredoxin"/>
    <property type="match status" value="1"/>
</dbReference>
<protein>
    <recommendedName>
        <fullName evidence="4">Thioredoxin domain-containing protein</fullName>
    </recommendedName>
</protein>
<reference evidence="5 6" key="1">
    <citation type="journal article" date="2016" name="Sci. Rep.">
        <title>Peltaster fructicola genome reveals evolution from an invasive phytopathogen to an ectophytic parasite.</title>
        <authorList>
            <person name="Xu C."/>
            <person name="Chen H."/>
            <person name="Gleason M.L."/>
            <person name="Xu J.R."/>
            <person name="Liu H."/>
            <person name="Zhang R."/>
            <person name="Sun G."/>
        </authorList>
    </citation>
    <scope>NUCLEOTIDE SEQUENCE [LARGE SCALE GENOMIC DNA]</scope>
    <source>
        <strain evidence="5 6">LNHT1506</strain>
    </source>
</reference>
<feature type="compositionally biased region" description="Basic and acidic residues" evidence="3">
    <location>
        <begin position="181"/>
        <end position="190"/>
    </location>
</feature>
<feature type="compositionally biased region" description="Polar residues" evidence="3">
    <location>
        <begin position="533"/>
        <end position="553"/>
    </location>
</feature>